<protein>
    <submittedName>
        <fullName evidence="2">Uncharacterized protein</fullName>
    </submittedName>
</protein>
<dbReference type="Proteomes" id="UP000660680">
    <property type="component" value="Unassembled WGS sequence"/>
</dbReference>
<name>A0A918GBC7_9PSEU</name>
<reference evidence="2" key="2">
    <citation type="submission" date="2020-09" db="EMBL/GenBank/DDBJ databases">
        <authorList>
            <person name="Sun Q."/>
            <person name="Ohkuma M."/>
        </authorList>
    </citation>
    <scope>NUCLEOTIDE SEQUENCE</scope>
    <source>
        <strain evidence="2">JCM 3276</strain>
    </source>
</reference>
<sequence>MTGRATAAESVRARFPARLVVEPADDGRFAVTDPRARARWVLGGPVLDVARLFTGDGTYAEVAEAARSAGLRTATAQSMRAFEAKLLALGVLDDTARPSPARRALRVLTAVERVDVGAADPTRVLDALLRRAPWLAGRGVAVLACLVSLAAVVALLARFAEFAAAVPDALRGWGLLGVLVVTVLSSVFHEGGHALACRAYGVPVRRVGIGLRSLAVFAWTEPDERVWSALPWRPRLVTVAAGLLGSLVYAAVGVALWLSGPLATLGVWLVLAGTVCVVPTLIPSFDGDAYLLLTCLPGMANLRSRSFAALRSPRWSLPTLGYAAFALITVLGRAAVAAFVLWLVWVCVLAG</sequence>
<accession>A0A918GBC7</accession>
<feature type="transmembrane region" description="Helical" evidence="1">
    <location>
        <begin position="140"/>
        <end position="160"/>
    </location>
</feature>
<feature type="transmembrane region" description="Helical" evidence="1">
    <location>
        <begin position="172"/>
        <end position="188"/>
    </location>
</feature>
<keyword evidence="1" id="KW-0812">Transmembrane</keyword>
<feature type="transmembrane region" description="Helical" evidence="1">
    <location>
        <begin position="265"/>
        <end position="282"/>
    </location>
</feature>
<evidence type="ECO:0000313" key="2">
    <source>
        <dbReference type="EMBL" id="GGS24731.1"/>
    </source>
</evidence>
<comment type="caution">
    <text evidence="2">The sequence shown here is derived from an EMBL/GenBank/DDBJ whole genome shotgun (WGS) entry which is preliminary data.</text>
</comment>
<keyword evidence="1" id="KW-0472">Membrane</keyword>
<dbReference type="RefSeq" id="WP_189209694.1">
    <property type="nucleotide sequence ID" value="NZ_BMRB01000001.1"/>
</dbReference>
<evidence type="ECO:0000313" key="3">
    <source>
        <dbReference type="Proteomes" id="UP000660680"/>
    </source>
</evidence>
<keyword evidence="1" id="KW-1133">Transmembrane helix</keyword>
<proteinExistence type="predicted"/>
<evidence type="ECO:0000256" key="1">
    <source>
        <dbReference type="SAM" id="Phobius"/>
    </source>
</evidence>
<feature type="transmembrane region" description="Helical" evidence="1">
    <location>
        <begin position="236"/>
        <end position="259"/>
    </location>
</feature>
<keyword evidence="3" id="KW-1185">Reference proteome</keyword>
<feature type="transmembrane region" description="Helical" evidence="1">
    <location>
        <begin position="322"/>
        <end position="350"/>
    </location>
</feature>
<reference evidence="2" key="1">
    <citation type="journal article" date="2014" name="Int. J. Syst. Evol. Microbiol.">
        <title>Complete genome sequence of Corynebacterium casei LMG S-19264T (=DSM 44701T), isolated from a smear-ripened cheese.</title>
        <authorList>
            <consortium name="US DOE Joint Genome Institute (JGI-PGF)"/>
            <person name="Walter F."/>
            <person name="Albersmeier A."/>
            <person name="Kalinowski J."/>
            <person name="Ruckert C."/>
        </authorList>
    </citation>
    <scope>NUCLEOTIDE SEQUENCE</scope>
    <source>
        <strain evidence="2">JCM 3276</strain>
    </source>
</reference>
<organism evidence="2 3">
    <name type="scientific">Actinokineospora fastidiosa</name>
    <dbReference type="NCBI Taxonomy" id="1816"/>
    <lineage>
        <taxon>Bacteria</taxon>
        <taxon>Bacillati</taxon>
        <taxon>Actinomycetota</taxon>
        <taxon>Actinomycetes</taxon>
        <taxon>Pseudonocardiales</taxon>
        <taxon>Pseudonocardiaceae</taxon>
        <taxon>Actinokineospora</taxon>
    </lineage>
</organism>
<dbReference type="EMBL" id="BMRB01000001">
    <property type="protein sequence ID" value="GGS24731.1"/>
    <property type="molecule type" value="Genomic_DNA"/>
</dbReference>
<gene>
    <name evidence="2" type="ORF">GCM10010171_17410</name>
</gene>
<dbReference type="AlphaFoldDB" id="A0A918GBC7"/>